<evidence type="ECO:0000256" key="1">
    <source>
        <dbReference type="SAM" id="Phobius"/>
    </source>
</evidence>
<dbReference type="Proteomes" id="UP000094936">
    <property type="component" value="Unassembled WGS sequence"/>
</dbReference>
<sequence>MNKSTITNLIALTLFVTGLVLDNKIATYCGIFALSGALTNLLAVHMLFEKVPGLYGSGVVQNRFMEIRNSGKTMILGQFFSSENVTNYIKGKTKETDGMGEKLTVVINKLDLDPMFDSFITAGKEGPLGHLIAMAGGEAVLETFRESVTDTIRTSLIDFVQNKDFQESLVLSLTEPEIGAAVVNQVEELVDKRLEQLSPEVIKEITHKIIHNHLGWLVVWGGVFGGFIGIFSGFIL</sequence>
<dbReference type="RefSeq" id="WP_068897958.1">
    <property type="nucleotide sequence ID" value="NZ_JBHUIF010000002.1"/>
</dbReference>
<evidence type="ECO:0000313" key="3">
    <source>
        <dbReference type="Proteomes" id="UP000094936"/>
    </source>
</evidence>
<dbReference type="OrthoDB" id="5565224at2"/>
<evidence type="ECO:0000313" key="2">
    <source>
        <dbReference type="EMBL" id="ODA36047.1"/>
    </source>
</evidence>
<dbReference type="STRING" id="1080227.A8L45_00080"/>
<keyword evidence="3" id="KW-1185">Reference proteome</keyword>
<keyword evidence="1" id="KW-0472">Membrane</keyword>
<name>A0A1C3ES13_9GAMM</name>
<gene>
    <name evidence="2" type="ORF">A8L45_00080</name>
</gene>
<dbReference type="AlphaFoldDB" id="A0A1C3ES13"/>
<organism evidence="2 3">
    <name type="scientific">Veronia pacifica</name>
    <dbReference type="NCBI Taxonomy" id="1080227"/>
    <lineage>
        <taxon>Bacteria</taxon>
        <taxon>Pseudomonadati</taxon>
        <taxon>Pseudomonadota</taxon>
        <taxon>Gammaproteobacteria</taxon>
        <taxon>Vibrionales</taxon>
        <taxon>Vibrionaceae</taxon>
        <taxon>Veronia</taxon>
    </lineage>
</organism>
<reference evidence="2 3" key="1">
    <citation type="submission" date="2016-05" db="EMBL/GenBank/DDBJ databases">
        <title>Genomic Taxonomy of the Vibrionaceae.</title>
        <authorList>
            <person name="Gomez-Gil B."/>
            <person name="Enciso-Ibarra J."/>
        </authorList>
    </citation>
    <scope>NUCLEOTIDE SEQUENCE [LARGE SCALE GENOMIC DNA]</scope>
    <source>
        <strain evidence="2 3">CAIM 1920</strain>
    </source>
</reference>
<proteinExistence type="predicted"/>
<comment type="caution">
    <text evidence="2">The sequence shown here is derived from an EMBL/GenBank/DDBJ whole genome shotgun (WGS) entry which is preliminary data.</text>
</comment>
<keyword evidence="1" id="KW-1133">Transmembrane helix</keyword>
<keyword evidence="1" id="KW-0812">Transmembrane</keyword>
<protein>
    <recommendedName>
        <fullName evidence="4">DUF445 domain-containing protein</fullName>
    </recommendedName>
</protein>
<dbReference type="PANTHER" id="PTHR38568:SF1">
    <property type="entry name" value="DUF445 DOMAIN-CONTAINING PROTEIN"/>
    <property type="match status" value="1"/>
</dbReference>
<accession>A0A1C3ES13</accession>
<evidence type="ECO:0008006" key="4">
    <source>
        <dbReference type="Google" id="ProtNLM"/>
    </source>
</evidence>
<feature type="transmembrane region" description="Helical" evidence="1">
    <location>
        <begin position="214"/>
        <end position="235"/>
    </location>
</feature>
<dbReference type="PANTHER" id="PTHR38568">
    <property type="entry name" value="DUF445 DOMAIN-CONTAINING PROTEIN-RELATED"/>
    <property type="match status" value="1"/>
</dbReference>
<dbReference type="EMBL" id="LYBM01000001">
    <property type="protein sequence ID" value="ODA36047.1"/>
    <property type="molecule type" value="Genomic_DNA"/>
</dbReference>